<name>A0AAN9T151_PSOTE</name>
<dbReference type="Proteomes" id="UP001386955">
    <property type="component" value="Unassembled WGS sequence"/>
</dbReference>
<reference evidence="2 3" key="1">
    <citation type="submission" date="2024-01" db="EMBL/GenBank/DDBJ databases">
        <title>The genomes of 5 underutilized Papilionoideae crops provide insights into root nodulation and disease resistanc.</title>
        <authorList>
            <person name="Jiang F."/>
        </authorList>
    </citation>
    <scope>NUCLEOTIDE SEQUENCE [LARGE SCALE GENOMIC DNA]</scope>
    <source>
        <strain evidence="2">DUOXIRENSHENG_FW03</strain>
        <tissue evidence="2">Leaves</tissue>
    </source>
</reference>
<keyword evidence="1" id="KW-1133">Transmembrane helix</keyword>
<feature type="transmembrane region" description="Helical" evidence="1">
    <location>
        <begin position="48"/>
        <end position="69"/>
    </location>
</feature>
<sequence length="105" mass="12130">MALNLMNCVVCILGHSLSRLILMSTIYIFRKMIMVHSEILHPSSRCPWLSNVVNNVIMLLKCLMMTVYIQLNKYMHIICANVPDFSCPVSFFEEDLTTYDESKHA</sequence>
<evidence type="ECO:0000313" key="3">
    <source>
        <dbReference type="Proteomes" id="UP001386955"/>
    </source>
</evidence>
<organism evidence="2 3">
    <name type="scientific">Psophocarpus tetragonolobus</name>
    <name type="common">Winged bean</name>
    <name type="synonym">Dolichos tetragonolobus</name>
    <dbReference type="NCBI Taxonomy" id="3891"/>
    <lineage>
        <taxon>Eukaryota</taxon>
        <taxon>Viridiplantae</taxon>
        <taxon>Streptophyta</taxon>
        <taxon>Embryophyta</taxon>
        <taxon>Tracheophyta</taxon>
        <taxon>Spermatophyta</taxon>
        <taxon>Magnoliopsida</taxon>
        <taxon>eudicotyledons</taxon>
        <taxon>Gunneridae</taxon>
        <taxon>Pentapetalae</taxon>
        <taxon>rosids</taxon>
        <taxon>fabids</taxon>
        <taxon>Fabales</taxon>
        <taxon>Fabaceae</taxon>
        <taxon>Papilionoideae</taxon>
        <taxon>50 kb inversion clade</taxon>
        <taxon>NPAAA clade</taxon>
        <taxon>indigoferoid/millettioid clade</taxon>
        <taxon>Phaseoleae</taxon>
        <taxon>Psophocarpus</taxon>
    </lineage>
</organism>
<protein>
    <submittedName>
        <fullName evidence="2">Uncharacterized protein</fullName>
    </submittedName>
</protein>
<gene>
    <name evidence="2" type="ORF">VNO78_03780</name>
</gene>
<dbReference type="EMBL" id="JAYMYS010000001">
    <property type="protein sequence ID" value="KAK7412326.1"/>
    <property type="molecule type" value="Genomic_DNA"/>
</dbReference>
<evidence type="ECO:0000313" key="2">
    <source>
        <dbReference type="EMBL" id="KAK7412326.1"/>
    </source>
</evidence>
<proteinExistence type="predicted"/>
<feature type="transmembrane region" description="Helical" evidence="1">
    <location>
        <begin position="7"/>
        <end position="28"/>
    </location>
</feature>
<keyword evidence="3" id="KW-1185">Reference proteome</keyword>
<dbReference type="AlphaFoldDB" id="A0AAN9T151"/>
<accession>A0AAN9T151</accession>
<evidence type="ECO:0000256" key="1">
    <source>
        <dbReference type="SAM" id="Phobius"/>
    </source>
</evidence>
<keyword evidence="1" id="KW-0472">Membrane</keyword>
<comment type="caution">
    <text evidence="2">The sequence shown here is derived from an EMBL/GenBank/DDBJ whole genome shotgun (WGS) entry which is preliminary data.</text>
</comment>
<keyword evidence="1" id="KW-0812">Transmembrane</keyword>